<evidence type="ECO:0000256" key="4">
    <source>
        <dbReference type="ARBA" id="ARBA00023143"/>
    </source>
</evidence>
<evidence type="ECO:0000313" key="10">
    <source>
        <dbReference type="Proteomes" id="UP000234951"/>
    </source>
</evidence>
<evidence type="ECO:0000256" key="3">
    <source>
        <dbReference type="ARBA" id="ARBA00023054"/>
    </source>
</evidence>
<dbReference type="InterPro" id="IPR010809">
    <property type="entry name" value="FliD_C"/>
</dbReference>
<comment type="function">
    <text evidence="5">Required for morphogenesis and for the elongation of the flagellar filament by facilitating polymerization of the flagellin monomers at the tip of growing filament. Forms a capping structure, which prevents flagellin subunits (transported through the central channel of the flagellum) from leaking out without polymerization at the distal end.</text>
</comment>
<evidence type="ECO:0000256" key="2">
    <source>
        <dbReference type="ARBA" id="ARBA00011255"/>
    </source>
</evidence>
<keyword evidence="4 5" id="KW-0975">Bacterial flagellum</keyword>
<dbReference type="Pfam" id="PF07195">
    <property type="entry name" value="FliD_C"/>
    <property type="match status" value="1"/>
</dbReference>
<dbReference type="Proteomes" id="UP000235114">
    <property type="component" value="Unassembled WGS sequence"/>
</dbReference>
<dbReference type="InterPro" id="IPR040026">
    <property type="entry name" value="FliD"/>
</dbReference>
<gene>
    <name evidence="8" type="ORF">CU635_09810</name>
    <name evidence="9" type="ORF">CVD25_16735</name>
</gene>
<comment type="subcellular location">
    <subcellularLocation>
        <location evidence="5">Secreted</location>
    </subcellularLocation>
    <subcellularLocation>
        <location evidence="5">Bacterial flagellum</location>
    </subcellularLocation>
</comment>
<feature type="domain" description="Flagellar hook-associated protein 2 N-terminal" evidence="6">
    <location>
        <begin position="13"/>
        <end position="107"/>
    </location>
</feature>
<dbReference type="GO" id="GO:0007155">
    <property type="term" value="P:cell adhesion"/>
    <property type="evidence" value="ECO:0007669"/>
    <property type="project" value="InterPro"/>
</dbReference>
<organism evidence="8 10">
    <name type="scientific">Bacillus canaveralius</name>
    <dbReference type="NCBI Taxonomy" id="1403243"/>
    <lineage>
        <taxon>Bacteria</taxon>
        <taxon>Bacillati</taxon>
        <taxon>Bacillota</taxon>
        <taxon>Bacilli</taxon>
        <taxon>Bacillales</taxon>
        <taxon>Bacillaceae</taxon>
        <taxon>Bacillus</taxon>
    </lineage>
</organism>
<keyword evidence="11" id="KW-1185">Reference proteome</keyword>
<dbReference type="Proteomes" id="UP000234951">
    <property type="component" value="Unassembled WGS sequence"/>
</dbReference>
<evidence type="ECO:0000256" key="5">
    <source>
        <dbReference type="RuleBase" id="RU362066"/>
    </source>
</evidence>
<proteinExistence type="inferred from homology"/>
<protein>
    <recommendedName>
        <fullName evidence="5">Flagellar hook-associated protein 2</fullName>
        <shortName evidence="5">HAP2</shortName>
    </recommendedName>
    <alternativeName>
        <fullName evidence="5">Flagellar cap protein</fullName>
    </alternativeName>
</protein>
<dbReference type="AlphaFoldDB" id="A0A2N5GMN9"/>
<name>A0A2N5GMN9_9BACI</name>
<keyword evidence="8" id="KW-0966">Cell projection</keyword>
<dbReference type="PANTHER" id="PTHR30288">
    <property type="entry name" value="FLAGELLAR CAP/ASSEMBLY PROTEIN FLID"/>
    <property type="match status" value="1"/>
</dbReference>
<evidence type="ECO:0000259" key="6">
    <source>
        <dbReference type="Pfam" id="PF02465"/>
    </source>
</evidence>
<dbReference type="InterPro" id="IPR003481">
    <property type="entry name" value="FliD_N"/>
</dbReference>
<dbReference type="EMBL" id="PGVD01000050">
    <property type="protein sequence ID" value="PLR94087.1"/>
    <property type="molecule type" value="Genomic_DNA"/>
</dbReference>
<dbReference type="Pfam" id="PF02465">
    <property type="entry name" value="FliD_N"/>
    <property type="match status" value="1"/>
</dbReference>
<dbReference type="PANTHER" id="PTHR30288:SF0">
    <property type="entry name" value="FLAGELLAR HOOK-ASSOCIATED PROTEIN 2"/>
    <property type="match status" value="1"/>
</dbReference>
<dbReference type="EMBL" id="PGVA01000023">
    <property type="protein sequence ID" value="PLR83169.1"/>
    <property type="molecule type" value="Genomic_DNA"/>
</dbReference>
<dbReference type="RefSeq" id="WP_101577191.1">
    <property type="nucleotide sequence ID" value="NZ_PGVA01000023.1"/>
</dbReference>
<reference evidence="9 11" key="2">
    <citation type="submission" date="2017-12" db="EMBL/GenBank/DDBJ databases">
        <title>Comparative Functional Genomics of Dry Heat Resistant strains isolated from the Viking Spacecraft.</title>
        <authorList>
            <person name="Seuylemezian A."/>
            <person name="Cooper K."/>
            <person name="Vaishampayan P."/>
        </authorList>
    </citation>
    <scope>NUCLEOTIDE SEQUENCE [LARGE SCALE GENOMIC DNA]</scope>
    <source>
        <strain evidence="9 11">ATCC 29669</strain>
    </source>
</reference>
<keyword evidence="8" id="KW-0282">Flagellum</keyword>
<dbReference type="OrthoDB" id="9776025at2"/>
<dbReference type="GO" id="GO:0009421">
    <property type="term" value="C:bacterial-type flagellum filament cap"/>
    <property type="evidence" value="ECO:0007669"/>
    <property type="project" value="InterPro"/>
</dbReference>
<dbReference type="GO" id="GO:0005576">
    <property type="term" value="C:extracellular region"/>
    <property type="evidence" value="ECO:0007669"/>
    <property type="project" value="UniProtKB-SubCell"/>
</dbReference>
<evidence type="ECO:0000259" key="7">
    <source>
        <dbReference type="Pfam" id="PF07195"/>
    </source>
</evidence>
<evidence type="ECO:0000256" key="1">
    <source>
        <dbReference type="ARBA" id="ARBA00009764"/>
    </source>
</evidence>
<sequence length="509" mass="55118">MFTNQMRITGFASGLDTTSMIRDLMTAERAPLDKLFQQKEWLQWQRDAYRDVNLEIATFRNKADKLRFSSGFNGFSASSSDTSRALVAAQSNAVAGSYNLTINSLAEVAKIKTVNAIIKSDGTAAQATDKILAAGQTASFTIESLNGQASITITEDDTYSSLASKISSATDATTGISLGVRASFDATTSRFVLSSKEMGGNQKIVLTDTSAAGSTNVAGLITNGGSAAQSSGTATVAANVTGTYGEIVFDGTLIQNLKSNKVSVYGVDLTLLKADPVNTTTISVNSDTESIFANIKDFVESYNSLIDSFNTKIKEPKDRDYRPLTDAQREELSEKEAEKWDEKAKQGLLYNDQILRETLTKLRGSMYTPVAGIPNGQLRMLSELGIKSPYMSLDGKLEIDEAKLREAIANKPDEIEALFTSEDGIASRVYEEVNKAIDKLNKKAGGPQTSPNLDSSALGKSIAGIGQQMISWEDKLARIEERYWKQFTAMETALSKMNEQSNYITGMIG</sequence>
<comment type="subunit">
    <text evidence="2 5">Homopentamer.</text>
</comment>
<reference evidence="8 10" key="1">
    <citation type="submission" date="2017-11" db="EMBL/GenBank/DDBJ databases">
        <title>Comparitive Functional Genomics of Dry Heat Resistant strains isolated from the Viking Spacecraft.</title>
        <authorList>
            <person name="Seuylemezian A."/>
            <person name="Cooper K."/>
            <person name="Vaishampayan P."/>
        </authorList>
    </citation>
    <scope>NUCLEOTIDE SEQUENCE [LARGE SCALE GENOMIC DNA]</scope>
    <source>
        <strain evidence="8 10">M4.6</strain>
    </source>
</reference>
<dbReference type="GO" id="GO:0071973">
    <property type="term" value="P:bacterial-type flagellum-dependent cell motility"/>
    <property type="evidence" value="ECO:0007669"/>
    <property type="project" value="TreeGrafter"/>
</dbReference>
<accession>A0A2N5GMN9</accession>
<feature type="domain" description="Flagellar hook-associated protein 2 C-terminal" evidence="7">
    <location>
        <begin position="246"/>
        <end position="499"/>
    </location>
</feature>
<keyword evidence="3" id="KW-0175">Coiled coil</keyword>
<keyword evidence="8" id="KW-0969">Cilium</keyword>
<evidence type="ECO:0000313" key="9">
    <source>
        <dbReference type="EMBL" id="PLR94087.1"/>
    </source>
</evidence>
<comment type="similarity">
    <text evidence="1 5">Belongs to the FliD family.</text>
</comment>
<evidence type="ECO:0000313" key="8">
    <source>
        <dbReference type="EMBL" id="PLR83169.1"/>
    </source>
</evidence>
<comment type="caution">
    <text evidence="8">The sequence shown here is derived from an EMBL/GenBank/DDBJ whole genome shotgun (WGS) entry which is preliminary data.</text>
</comment>
<evidence type="ECO:0000313" key="11">
    <source>
        <dbReference type="Proteomes" id="UP000235114"/>
    </source>
</evidence>
<dbReference type="GO" id="GO:0009424">
    <property type="term" value="C:bacterial-type flagellum hook"/>
    <property type="evidence" value="ECO:0007669"/>
    <property type="project" value="UniProtKB-UniRule"/>
</dbReference>
<keyword evidence="5" id="KW-0964">Secreted</keyword>